<dbReference type="PaxDb" id="121845-A0A1S3D9I2"/>
<dbReference type="Proteomes" id="UP000079169">
    <property type="component" value="Unplaced"/>
</dbReference>
<organism evidence="4 5">
    <name type="scientific">Diaphorina citri</name>
    <name type="common">Asian citrus psyllid</name>
    <dbReference type="NCBI Taxonomy" id="121845"/>
    <lineage>
        <taxon>Eukaryota</taxon>
        <taxon>Metazoa</taxon>
        <taxon>Ecdysozoa</taxon>
        <taxon>Arthropoda</taxon>
        <taxon>Hexapoda</taxon>
        <taxon>Insecta</taxon>
        <taxon>Pterygota</taxon>
        <taxon>Neoptera</taxon>
        <taxon>Paraneoptera</taxon>
        <taxon>Hemiptera</taxon>
        <taxon>Sternorrhyncha</taxon>
        <taxon>Psylloidea</taxon>
        <taxon>Psyllidae</taxon>
        <taxon>Diaphorininae</taxon>
        <taxon>Diaphorina</taxon>
    </lineage>
</organism>
<dbReference type="GO" id="GO:0008270">
    <property type="term" value="F:zinc ion binding"/>
    <property type="evidence" value="ECO:0007669"/>
    <property type="project" value="UniProtKB-KW"/>
</dbReference>
<reference evidence="5" key="1">
    <citation type="submission" date="2025-08" db="UniProtKB">
        <authorList>
            <consortium name="RefSeq"/>
        </authorList>
    </citation>
    <scope>IDENTIFICATION</scope>
</reference>
<feature type="chain" id="PRO_5010226289" evidence="2">
    <location>
        <begin position="20"/>
        <end position="246"/>
    </location>
</feature>
<gene>
    <name evidence="5" type="primary">LOC103513848</name>
</gene>
<feature type="domain" description="C2H2-type" evidence="3">
    <location>
        <begin position="185"/>
        <end position="213"/>
    </location>
</feature>
<keyword evidence="1" id="KW-0862">Zinc</keyword>
<evidence type="ECO:0000313" key="4">
    <source>
        <dbReference type="Proteomes" id="UP000079169"/>
    </source>
</evidence>
<accession>A0A1S3D9I2</accession>
<dbReference type="PROSITE" id="PS50157">
    <property type="entry name" value="ZINC_FINGER_C2H2_2"/>
    <property type="match status" value="1"/>
</dbReference>
<evidence type="ECO:0000256" key="2">
    <source>
        <dbReference type="SAM" id="SignalP"/>
    </source>
</evidence>
<dbReference type="PROSITE" id="PS00028">
    <property type="entry name" value="ZINC_FINGER_C2H2_1"/>
    <property type="match status" value="1"/>
</dbReference>
<evidence type="ECO:0000256" key="1">
    <source>
        <dbReference type="PROSITE-ProRule" id="PRU00042"/>
    </source>
</evidence>
<dbReference type="GeneID" id="103513848"/>
<keyword evidence="2" id="KW-0732">Signal</keyword>
<feature type="signal peptide" evidence="2">
    <location>
        <begin position="1"/>
        <end position="19"/>
    </location>
</feature>
<evidence type="ECO:0000313" key="5">
    <source>
        <dbReference type="RefSeq" id="XP_008477242.1"/>
    </source>
</evidence>
<name>A0A1S3D9I2_DIACI</name>
<dbReference type="KEGG" id="dci:103513848"/>
<evidence type="ECO:0000259" key="3">
    <source>
        <dbReference type="PROSITE" id="PS50157"/>
    </source>
</evidence>
<sequence>MKILIYELILLSICNQYLTMSVTRNKTAIRVPRNRTSVTRTRLNGSMPLRGNRRTSTKVPGLEETSPILHVNGSSKGDQDVATSDELTNAVTGLPVLSNCTVTQHMQNVPNTRLHQVVLRTPFILTYEQRDTLTRVVKKLWWNCRLLSRFMRENTHTTFTPSSLEKLKVKQIREQLKPVMAQEHYYCDQCTKSFQLFLGIWNHMKSIHKIEVKPTRKVQGQIRGTYNMRNRYTTLKDYYEAHDNRK</sequence>
<proteinExistence type="predicted"/>
<dbReference type="AlphaFoldDB" id="A0A1S3D9I2"/>
<dbReference type="InterPro" id="IPR013087">
    <property type="entry name" value="Znf_C2H2_type"/>
</dbReference>
<keyword evidence="4" id="KW-1185">Reference proteome</keyword>
<dbReference type="RefSeq" id="XP_008477242.1">
    <property type="nucleotide sequence ID" value="XM_008479020.3"/>
</dbReference>
<protein>
    <submittedName>
        <fullName evidence="5">Uncharacterized protein LOC103513848</fullName>
    </submittedName>
</protein>
<keyword evidence="1" id="KW-0479">Metal-binding</keyword>
<keyword evidence="1" id="KW-0863">Zinc-finger</keyword>